<feature type="compositionally biased region" description="Acidic residues" evidence="5">
    <location>
        <begin position="639"/>
        <end position="660"/>
    </location>
</feature>
<dbReference type="PANTHER" id="PTHR32166">
    <property type="entry name" value="OSJNBA0013A04.12 PROTEIN"/>
    <property type="match status" value="1"/>
</dbReference>
<evidence type="ECO:0000256" key="4">
    <source>
        <dbReference type="PROSITE-ProRule" id="PRU00027"/>
    </source>
</evidence>
<dbReference type="GO" id="GO:0008270">
    <property type="term" value="F:zinc ion binding"/>
    <property type="evidence" value="ECO:0007669"/>
    <property type="project" value="UniProtKB-KW"/>
</dbReference>
<keyword evidence="8" id="KW-1185">Reference proteome</keyword>
<evidence type="ECO:0000256" key="1">
    <source>
        <dbReference type="ARBA" id="ARBA00022723"/>
    </source>
</evidence>
<comment type="caution">
    <text evidence="7">The sequence shown here is derived from an EMBL/GenBank/DDBJ whole genome shotgun (WGS) entry which is preliminary data.</text>
</comment>
<dbReference type="InterPro" id="IPR003656">
    <property type="entry name" value="Znf_BED"/>
</dbReference>
<keyword evidence="2 4" id="KW-0863">Zinc-finger</keyword>
<gene>
    <name evidence="7" type="ORF">RHSIM_Rhsim01G0081000</name>
</gene>
<dbReference type="OrthoDB" id="2012664at2759"/>
<dbReference type="PANTHER" id="PTHR32166:SF74">
    <property type="entry name" value="OS05G0256350 PROTEIN"/>
    <property type="match status" value="1"/>
</dbReference>
<protein>
    <recommendedName>
        <fullName evidence="6">BED-type domain-containing protein</fullName>
    </recommendedName>
</protein>
<keyword evidence="1" id="KW-0479">Metal-binding</keyword>
<feature type="domain" description="BED-type" evidence="6">
    <location>
        <begin position="26"/>
        <end position="83"/>
    </location>
</feature>
<accession>A0A834LZV4</accession>
<dbReference type="SUPFAM" id="SSF53098">
    <property type="entry name" value="Ribonuclease H-like"/>
    <property type="match status" value="1"/>
</dbReference>
<proteinExistence type="predicted"/>
<evidence type="ECO:0000256" key="5">
    <source>
        <dbReference type="SAM" id="MobiDB-lite"/>
    </source>
</evidence>
<dbReference type="AlphaFoldDB" id="A0A834LZV4"/>
<dbReference type="GO" id="GO:0003677">
    <property type="term" value="F:DNA binding"/>
    <property type="evidence" value="ECO:0007669"/>
    <property type="project" value="InterPro"/>
</dbReference>
<evidence type="ECO:0000256" key="3">
    <source>
        <dbReference type="ARBA" id="ARBA00022833"/>
    </source>
</evidence>
<reference evidence="7" key="1">
    <citation type="submission" date="2019-11" db="EMBL/GenBank/DDBJ databases">
        <authorList>
            <person name="Liu Y."/>
            <person name="Hou J."/>
            <person name="Li T.-Q."/>
            <person name="Guan C.-H."/>
            <person name="Wu X."/>
            <person name="Wu H.-Z."/>
            <person name="Ling F."/>
            <person name="Zhang R."/>
            <person name="Shi X.-G."/>
            <person name="Ren J.-P."/>
            <person name="Chen E.-F."/>
            <person name="Sun J.-M."/>
        </authorList>
    </citation>
    <scope>NUCLEOTIDE SEQUENCE</scope>
    <source>
        <strain evidence="7">Adult_tree_wgs_1</strain>
        <tissue evidence="7">Leaves</tissue>
    </source>
</reference>
<evidence type="ECO:0000313" key="7">
    <source>
        <dbReference type="EMBL" id="KAF7154169.1"/>
    </source>
</evidence>
<dbReference type="InterPro" id="IPR007021">
    <property type="entry name" value="DUF659"/>
</dbReference>
<dbReference type="InterPro" id="IPR012337">
    <property type="entry name" value="RNaseH-like_sf"/>
</dbReference>
<feature type="region of interest" description="Disordered" evidence="5">
    <location>
        <begin position="629"/>
        <end position="660"/>
    </location>
</feature>
<evidence type="ECO:0000256" key="2">
    <source>
        <dbReference type="ARBA" id="ARBA00022771"/>
    </source>
</evidence>
<organism evidence="7 8">
    <name type="scientific">Rhododendron simsii</name>
    <name type="common">Sims's rhododendron</name>
    <dbReference type="NCBI Taxonomy" id="118357"/>
    <lineage>
        <taxon>Eukaryota</taxon>
        <taxon>Viridiplantae</taxon>
        <taxon>Streptophyta</taxon>
        <taxon>Embryophyta</taxon>
        <taxon>Tracheophyta</taxon>
        <taxon>Spermatophyta</taxon>
        <taxon>Magnoliopsida</taxon>
        <taxon>eudicotyledons</taxon>
        <taxon>Gunneridae</taxon>
        <taxon>Pentapetalae</taxon>
        <taxon>asterids</taxon>
        <taxon>Ericales</taxon>
        <taxon>Ericaceae</taxon>
        <taxon>Ericoideae</taxon>
        <taxon>Rhodoreae</taxon>
        <taxon>Rhododendron</taxon>
    </lineage>
</organism>
<evidence type="ECO:0000313" key="8">
    <source>
        <dbReference type="Proteomes" id="UP000626092"/>
    </source>
</evidence>
<name>A0A834LZV4_RHOSS</name>
<dbReference type="PROSITE" id="PS50808">
    <property type="entry name" value="ZF_BED"/>
    <property type="match status" value="1"/>
</dbReference>
<dbReference type="Proteomes" id="UP000626092">
    <property type="component" value="Unassembled WGS sequence"/>
</dbReference>
<keyword evidence="3" id="KW-0862">Zinc</keyword>
<dbReference type="EMBL" id="WJXA01000001">
    <property type="protein sequence ID" value="KAF7154169.1"/>
    <property type="molecule type" value="Genomic_DNA"/>
</dbReference>
<sequence length="660" mass="74333">MADSRNTSSTSAASTAANCDALMKKKSNDVAWDYAVIVDASNKERLRCILCGNVYNGGINRMKKHIAQIKGDVASCTKASKEDQLKCKKALDDIAAKKLEKKKEAMNLREEVNVIHESDEDNEVGNVGSKKRPYDLGPMDSYTKINPDGFDTSGFKKTRQQNLNDAIWKERSHQVDQYLARWVYEAGIPFHAVDNDSFKRFVEAVGQFGPGYRPPSQYQLREPLLKEEVERTKTLLKKQEAEWASTGCSIMTDAWTDRKRRSIMNLCVNCKQGTCFLSSKEDSEESHTGVYIFEYIDKFIEDIGLQNVVQVVTDNASNNMAAADLLKIKRPNIFWTSCATHTINLMLEGIGKQSKFKGIIEKAKAFTIYVYAHHNTLAMMRKYTKKRDIVRPGVTRFATAFLTLQSLMEKKQDLRTMFSSDAWGNSKWAKSAKGKAAYATVMSMTFWNGVSLCLKVFAPLVMVLRLVDGDRKPAMGFVYGELKKAKEDIKEAYKQVETNYRPILDVIDVKAKGRLDSALHLTAYFLNPFYFFKDSTIQDDPIIMDGVLVCVEAFFPDDIDVQDEVINRELLKYKNKDGGFGRPLAARGCGTNDDSYDPGGDEEVDPVSGLTWEVIGEATGADEVLQPRRSARNVGVRELDEDDFVSEDDTEEEVIDKEPT</sequence>
<dbReference type="Pfam" id="PF04937">
    <property type="entry name" value="DUF659"/>
    <property type="match status" value="1"/>
</dbReference>
<evidence type="ECO:0000259" key="6">
    <source>
        <dbReference type="PROSITE" id="PS50808"/>
    </source>
</evidence>